<dbReference type="EMBL" id="CP144748">
    <property type="protein sequence ID" value="WVZ69499.1"/>
    <property type="molecule type" value="Genomic_DNA"/>
</dbReference>
<name>A0AAQ3TB52_PASNO</name>
<reference evidence="1 2" key="1">
    <citation type="submission" date="2024-02" db="EMBL/GenBank/DDBJ databases">
        <title>High-quality chromosome-scale genome assembly of Pensacola bahiagrass (Paspalum notatum Flugge var. saurae).</title>
        <authorList>
            <person name="Vega J.M."/>
            <person name="Podio M."/>
            <person name="Orjuela J."/>
            <person name="Siena L.A."/>
            <person name="Pessino S.C."/>
            <person name="Combes M.C."/>
            <person name="Mariac C."/>
            <person name="Albertini E."/>
            <person name="Pupilli F."/>
            <person name="Ortiz J.P.A."/>
            <person name="Leblanc O."/>
        </authorList>
    </citation>
    <scope>NUCLEOTIDE SEQUENCE [LARGE SCALE GENOMIC DNA]</scope>
    <source>
        <strain evidence="1">R1</strain>
        <tissue evidence="1">Leaf</tissue>
    </source>
</reference>
<evidence type="ECO:0000313" key="1">
    <source>
        <dbReference type="EMBL" id="WVZ69499.1"/>
    </source>
</evidence>
<dbReference type="AlphaFoldDB" id="A0AAQ3TB52"/>
<evidence type="ECO:0000313" key="2">
    <source>
        <dbReference type="Proteomes" id="UP001341281"/>
    </source>
</evidence>
<proteinExistence type="predicted"/>
<accession>A0AAQ3TB52</accession>
<organism evidence="1 2">
    <name type="scientific">Paspalum notatum var. saurae</name>
    <dbReference type="NCBI Taxonomy" id="547442"/>
    <lineage>
        <taxon>Eukaryota</taxon>
        <taxon>Viridiplantae</taxon>
        <taxon>Streptophyta</taxon>
        <taxon>Embryophyta</taxon>
        <taxon>Tracheophyta</taxon>
        <taxon>Spermatophyta</taxon>
        <taxon>Magnoliopsida</taxon>
        <taxon>Liliopsida</taxon>
        <taxon>Poales</taxon>
        <taxon>Poaceae</taxon>
        <taxon>PACMAD clade</taxon>
        <taxon>Panicoideae</taxon>
        <taxon>Andropogonodae</taxon>
        <taxon>Paspaleae</taxon>
        <taxon>Paspalinae</taxon>
        <taxon>Paspalum</taxon>
    </lineage>
</organism>
<sequence>MVIDELIEQVIPHLVHPPCLGAHHPFDEVQLHQHREVVLQIEPPQQRRVGLDELPEELVAQVDGGACGGRLVDLGHDQTHLLLPRMAVGPHLPVAEEIFLTWRQCSPYGQKAASVEP</sequence>
<gene>
    <name evidence="1" type="ORF">U9M48_018273</name>
</gene>
<protein>
    <submittedName>
        <fullName evidence="1">Uncharacterized protein</fullName>
    </submittedName>
</protein>
<dbReference type="Proteomes" id="UP001341281">
    <property type="component" value="Chromosome 04"/>
</dbReference>
<keyword evidence="2" id="KW-1185">Reference proteome</keyword>